<reference evidence="1" key="1">
    <citation type="submission" date="2020-10" db="EMBL/GenBank/DDBJ databases">
        <authorList>
            <person name="Gilroy R."/>
        </authorList>
    </citation>
    <scope>NUCLEOTIDE SEQUENCE</scope>
    <source>
        <strain evidence="1">CHK184-25365</strain>
    </source>
</reference>
<accession>A0A9D1AIH9</accession>
<proteinExistence type="predicted"/>
<dbReference type="Proteomes" id="UP000886749">
    <property type="component" value="Unassembled WGS sequence"/>
</dbReference>
<protein>
    <submittedName>
        <fullName evidence="1">Uncharacterized protein</fullName>
    </submittedName>
</protein>
<name>A0A9D1AIH9_9FIRM</name>
<dbReference type="AlphaFoldDB" id="A0A9D1AIH9"/>
<evidence type="ECO:0000313" key="2">
    <source>
        <dbReference type="Proteomes" id="UP000886749"/>
    </source>
</evidence>
<gene>
    <name evidence="1" type="ORF">IAB36_03945</name>
</gene>
<evidence type="ECO:0000313" key="1">
    <source>
        <dbReference type="EMBL" id="HIR40963.1"/>
    </source>
</evidence>
<dbReference type="EMBL" id="DVGY01000087">
    <property type="protein sequence ID" value="HIR40963.1"/>
    <property type="molecule type" value="Genomic_DNA"/>
</dbReference>
<organism evidence="1 2">
    <name type="scientific">Candidatus Egerieicola pullicola</name>
    <dbReference type="NCBI Taxonomy" id="2840775"/>
    <lineage>
        <taxon>Bacteria</taxon>
        <taxon>Bacillati</taxon>
        <taxon>Bacillota</taxon>
        <taxon>Clostridia</taxon>
        <taxon>Eubacteriales</taxon>
        <taxon>Oscillospiraceae</taxon>
        <taxon>Oscillospiraceae incertae sedis</taxon>
        <taxon>Candidatus Egerieicola</taxon>
    </lineage>
</organism>
<reference evidence="1" key="2">
    <citation type="journal article" date="2021" name="PeerJ">
        <title>Extensive microbial diversity within the chicken gut microbiome revealed by metagenomics and culture.</title>
        <authorList>
            <person name="Gilroy R."/>
            <person name="Ravi A."/>
            <person name="Getino M."/>
            <person name="Pursley I."/>
            <person name="Horton D.L."/>
            <person name="Alikhan N.F."/>
            <person name="Baker D."/>
            <person name="Gharbi K."/>
            <person name="Hall N."/>
            <person name="Watson M."/>
            <person name="Adriaenssens E.M."/>
            <person name="Foster-Nyarko E."/>
            <person name="Jarju S."/>
            <person name="Secka A."/>
            <person name="Antonio M."/>
            <person name="Oren A."/>
            <person name="Chaudhuri R.R."/>
            <person name="La Ragione R."/>
            <person name="Hildebrand F."/>
            <person name="Pallen M.J."/>
        </authorList>
    </citation>
    <scope>NUCLEOTIDE SEQUENCE</scope>
    <source>
        <strain evidence="1">CHK184-25365</strain>
    </source>
</reference>
<sequence>MKQCSLHANALENPYSQDMELNEAVLTFSGFQIKEYCLPGWEASFPNGKAAVHPEQRFVGTEAKQRFSQAATEGLWLKDISAGDPTKSTLEACGRTEPYFSVTFSFRQVLVEWESFAGPAWQVNFRSGS</sequence>
<comment type="caution">
    <text evidence="1">The sequence shown here is derived from an EMBL/GenBank/DDBJ whole genome shotgun (WGS) entry which is preliminary data.</text>
</comment>